<protein>
    <recommendedName>
        <fullName evidence="4">Transmembrane protein</fullName>
    </recommendedName>
</protein>
<reference evidence="2" key="1">
    <citation type="submission" date="2023-07" db="EMBL/GenBank/DDBJ databases">
        <title>draft genome sequence of fig (Ficus carica).</title>
        <authorList>
            <person name="Takahashi T."/>
            <person name="Nishimura K."/>
        </authorList>
    </citation>
    <scope>NUCLEOTIDE SEQUENCE</scope>
</reference>
<sequence>MMEFNLMVKFSFPPPPSLFLNALSVINIPLFFIGGFMELRGKNVPYSKFFMNITNTNPRKHDSANEKKTILVSGRSGMLICYVPVFVVSLALLLFSPHKNIRLLLLKSSLALHFFKRVFEMVDGRRRLEYKG</sequence>
<name>A0AA88DPQ3_FICCA</name>
<feature type="transmembrane region" description="Helical" evidence="1">
    <location>
        <begin position="20"/>
        <end position="39"/>
    </location>
</feature>
<keyword evidence="3" id="KW-1185">Reference proteome</keyword>
<evidence type="ECO:0000313" key="3">
    <source>
        <dbReference type="Proteomes" id="UP001187192"/>
    </source>
</evidence>
<feature type="transmembrane region" description="Helical" evidence="1">
    <location>
        <begin position="77"/>
        <end position="95"/>
    </location>
</feature>
<evidence type="ECO:0008006" key="4">
    <source>
        <dbReference type="Google" id="ProtNLM"/>
    </source>
</evidence>
<dbReference type="Proteomes" id="UP001187192">
    <property type="component" value="Unassembled WGS sequence"/>
</dbReference>
<accession>A0AA88DPQ3</accession>
<evidence type="ECO:0000256" key="1">
    <source>
        <dbReference type="SAM" id="Phobius"/>
    </source>
</evidence>
<evidence type="ECO:0000313" key="2">
    <source>
        <dbReference type="EMBL" id="GMN59190.1"/>
    </source>
</evidence>
<gene>
    <name evidence="2" type="ORF">TIFTF001_028282</name>
</gene>
<dbReference type="EMBL" id="BTGU01000085">
    <property type="protein sequence ID" value="GMN59190.1"/>
    <property type="molecule type" value="Genomic_DNA"/>
</dbReference>
<proteinExistence type="predicted"/>
<keyword evidence="1" id="KW-0812">Transmembrane</keyword>
<comment type="caution">
    <text evidence="2">The sequence shown here is derived from an EMBL/GenBank/DDBJ whole genome shotgun (WGS) entry which is preliminary data.</text>
</comment>
<organism evidence="2 3">
    <name type="scientific">Ficus carica</name>
    <name type="common">Common fig</name>
    <dbReference type="NCBI Taxonomy" id="3494"/>
    <lineage>
        <taxon>Eukaryota</taxon>
        <taxon>Viridiplantae</taxon>
        <taxon>Streptophyta</taxon>
        <taxon>Embryophyta</taxon>
        <taxon>Tracheophyta</taxon>
        <taxon>Spermatophyta</taxon>
        <taxon>Magnoliopsida</taxon>
        <taxon>eudicotyledons</taxon>
        <taxon>Gunneridae</taxon>
        <taxon>Pentapetalae</taxon>
        <taxon>rosids</taxon>
        <taxon>fabids</taxon>
        <taxon>Rosales</taxon>
        <taxon>Moraceae</taxon>
        <taxon>Ficeae</taxon>
        <taxon>Ficus</taxon>
    </lineage>
</organism>
<keyword evidence="1" id="KW-1133">Transmembrane helix</keyword>
<dbReference type="AlphaFoldDB" id="A0AA88DPQ3"/>
<keyword evidence="1" id="KW-0472">Membrane</keyword>